<dbReference type="GO" id="GO:0016491">
    <property type="term" value="F:oxidoreductase activity"/>
    <property type="evidence" value="ECO:0007669"/>
    <property type="project" value="InterPro"/>
</dbReference>
<dbReference type="CDD" id="cd19152">
    <property type="entry name" value="AKR_AKR15A"/>
    <property type="match status" value="1"/>
</dbReference>
<proteinExistence type="predicted"/>
<evidence type="ECO:0000259" key="1">
    <source>
        <dbReference type="Pfam" id="PF00248"/>
    </source>
</evidence>
<dbReference type="EMBL" id="CAJNOI010000026">
    <property type="protein sequence ID" value="CAF0860663.1"/>
    <property type="molecule type" value="Genomic_DNA"/>
</dbReference>
<accession>A0A813WW24</accession>
<keyword evidence="4" id="KW-1185">Reference proteome</keyword>
<dbReference type="SUPFAM" id="SSF51430">
    <property type="entry name" value="NAD(P)-linked oxidoreductase"/>
    <property type="match status" value="1"/>
</dbReference>
<dbReference type="OrthoDB" id="10267427at2759"/>
<dbReference type="PANTHER" id="PTHR42686">
    <property type="entry name" value="GH17980P-RELATED"/>
    <property type="match status" value="1"/>
</dbReference>
<comment type="caution">
    <text evidence="2">The sequence shown here is derived from an EMBL/GenBank/DDBJ whole genome shotgun (WGS) entry which is preliminary data.</text>
</comment>
<sequence length="349" mass="39723">MSQKITLPKVIFGTSALGNLYVALEDKVKLEVVTACIQYTSPQKPVVFDCAGKYGAGLALETLGNCLKTLNIKPDDVLISNKLGWYRTNELQNGAEPTFEPGVWRNLKYDAVQKISYEGILECYEQGNQLLNGYKAELVSVHDPDEYIAGAQNQTEKDKRYNDIIEAYRALNELKNRNEVKAIGIGSKDWRIIKRIVNDVSLDWIMIANSMTVHSHPQELVSFMEELQQREIIIINAALFNGGFLVGEDYYNYRLMDPQHDRQLFQWRTDFFKLCDKYQIKPVQVCILFGLNAPGVKSIALNTADINRIKENLDVVALGNMVIPSNFWKEMKEYGLMTITIFICKSIIT</sequence>
<dbReference type="InterPro" id="IPR020471">
    <property type="entry name" value="AKR"/>
</dbReference>
<feature type="domain" description="NADP-dependent oxidoreductase" evidence="1">
    <location>
        <begin position="9"/>
        <end position="318"/>
    </location>
</feature>
<evidence type="ECO:0000313" key="3">
    <source>
        <dbReference type="EMBL" id="CAF1273672.1"/>
    </source>
</evidence>
<dbReference type="Gene3D" id="3.20.20.100">
    <property type="entry name" value="NADP-dependent oxidoreductase domain"/>
    <property type="match status" value="1"/>
</dbReference>
<dbReference type="AlphaFoldDB" id="A0A813WW24"/>
<dbReference type="PANTHER" id="PTHR42686:SF1">
    <property type="entry name" value="GH17980P-RELATED"/>
    <property type="match status" value="1"/>
</dbReference>
<gene>
    <name evidence="2" type="ORF">BJG266_LOCUS8360</name>
    <name evidence="3" type="ORF">QVE165_LOCUS29738</name>
</gene>
<protein>
    <recommendedName>
        <fullName evidence="1">NADP-dependent oxidoreductase domain-containing protein</fullName>
    </recommendedName>
</protein>
<name>A0A813WW24_9BILA</name>
<dbReference type="EMBL" id="CAJNOM010000241">
    <property type="protein sequence ID" value="CAF1273672.1"/>
    <property type="molecule type" value="Genomic_DNA"/>
</dbReference>
<organism evidence="2 5">
    <name type="scientific">Adineta steineri</name>
    <dbReference type="NCBI Taxonomy" id="433720"/>
    <lineage>
        <taxon>Eukaryota</taxon>
        <taxon>Metazoa</taxon>
        <taxon>Spiralia</taxon>
        <taxon>Gnathifera</taxon>
        <taxon>Rotifera</taxon>
        <taxon>Eurotatoria</taxon>
        <taxon>Bdelloidea</taxon>
        <taxon>Adinetida</taxon>
        <taxon>Adinetidae</taxon>
        <taxon>Adineta</taxon>
    </lineage>
</organism>
<dbReference type="GO" id="GO:0005829">
    <property type="term" value="C:cytosol"/>
    <property type="evidence" value="ECO:0007669"/>
    <property type="project" value="TreeGrafter"/>
</dbReference>
<dbReference type="Proteomes" id="UP000663877">
    <property type="component" value="Unassembled WGS sequence"/>
</dbReference>
<evidence type="ECO:0000313" key="5">
    <source>
        <dbReference type="Proteomes" id="UP000663877"/>
    </source>
</evidence>
<reference evidence="2" key="1">
    <citation type="submission" date="2021-02" db="EMBL/GenBank/DDBJ databases">
        <authorList>
            <person name="Nowell W R."/>
        </authorList>
    </citation>
    <scope>NUCLEOTIDE SEQUENCE</scope>
</reference>
<dbReference type="InterPro" id="IPR023210">
    <property type="entry name" value="NADP_OxRdtase_dom"/>
</dbReference>
<dbReference type="Pfam" id="PF00248">
    <property type="entry name" value="Aldo_ket_red"/>
    <property type="match status" value="1"/>
</dbReference>
<dbReference type="Proteomes" id="UP000663832">
    <property type="component" value="Unassembled WGS sequence"/>
</dbReference>
<dbReference type="InterPro" id="IPR036812">
    <property type="entry name" value="NAD(P)_OxRdtase_dom_sf"/>
</dbReference>
<evidence type="ECO:0000313" key="4">
    <source>
        <dbReference type="Proteomes" id="UP000663832"/>
    </source>
</evidence>
<evidence type="ECO:0000313" key="2">
    <source>
        <dbReference type="EMBL" id="CAF0860663.1"/>
    </source>
</evidence>